<proteinExistence type="predicted"/>
<dbReference type="GO" id="GO:0005524">
    <property type="term" value="F:ATP binding"/>
    <property type="evidence" value="ECO:0007669"/>
    <property type="project" value="InterPro"/>
</dbReference>
<evidence type="ECO:0000313" key="7">
    <source>
        <dbReference type="Proteomes" id="UP000799424"/>
    </source>
</evidence>
<dbReference type="SMART" id="SM00220">
    <property type="entry name" value="S_TKc"/>
    <property type="match status" value="1"/>
</dbReference>
<dbReference type="InterPro" id="IPR045269">
    <property type="entry name" value="Atg1-like"/>
</dbReference>
<evidence type="ECO:0000259" key="5">
    <source>
        <dbReference type="PROSITE" id="PS50011"/>
    </source>
</evidence>
<dbReference type="PANTHER" id="PTHR24348">
    <property type="entry name" value="SERINE/THREONINE-PROTEIN KINASE UNC-51-RELATED"/>
    <property type="match status" value="1"/>
</dbReference>
<keyword evidence="7" id="KW-1185">Reference proteome</keyword>
<organism evidence="6 7">
    <name type="scientific">Ophiobolus disseminans</name>
    <dbReference type="NCBI Taxonomy" id="1469910"/>
    <lineage>
        <taxon>Eukaryota</taxon>
        <taxon>Fungi</taxon>
        <taxon>Dikarya</taxon>
        <taxon>Ascomycota</taxon>
        <taxon>Pezizomycotina</taxon>
        <taxon>Dothideomycetes</taxon>
        <taxon>Pleosporomycetidae</taxon>
        <taxon>Pleosporales</taxon>
        <taxon>Pleosporineae</taxon>
        <taxon>Phaeosphaeriaceae</taxon>
        <taxon>Ophiobolus</taxon>
    </lineage>
</organism>
<dbReference type="SUPFAM" id="SSF56112">
    <property type="entry name" value="Protein kinase-like (PK-like)"/>
    <property type="match status" value="1"/>
</dbReference>
<protein>
    <recommendedName>
        <fullName evidence="3">Autophagy-related protein 1</fullName>
    </recommendedName>
</protein>
<accession>A0A6A7AI65</accession>
<keyword evidence="2" id="KW-0072">Autophagy</keyword>
<feature type="region of interest" description="Disordered" evidence="4">
    <location>
        <begin position="31"/>
        <end position="50"/>
    </location>
</feature>
<dbReference type="InterPro" id="IPR008271">
    <property type="entry name" value="Ser/Thr_kinase_AS"/>
</dbReference>
<dbReference type="GO" id="GO:0034045">
    <property type="term" value="C:phagophore assembly site membrane"/>
    <property type="evidence" value="ECO:0007669"/>
    <property type="project" value="UniProtKB-SubCell"/>
</dbReference>
<feature type="domain" description="Protein kinase" evidence="5">
    <location>
        <begin position="72"/>
        <end position="398"/>
    </location>
</feature>
<evidence type="ECO:0000256" key="4">
    <source>
        <dbReference type="SAM" id="MobiDB-lite"/>
    </source>
</evidence>
<dbReference type="PANTHER" id="PTHR24348:SF68">
    <property type="entry name" value="SERINE_THREONINE-PROTEIN KINASE ATG1C"/>
    <property type="match status" value="1"/>
</dbReference>
<dbReference type="PROSITE" id="PS50011">
    <property type="entry name" value="PROTEIN_KINASE_DOM"/>
    <property type="match status" value="1"/>
</dbReference>
<evidence type="ECO:0000256" key="2">
    <source>
        <dbReference type="ARBA" id="ARBA00023006"/>
    </source>
</evidence>
<evidence type="ECO:0000256" key="1">
    <source>
        <dbReference type="ARBA" id="ARBA00004623"/>
    </source>
</evidence>
<dbReference type="PROSITE" id="PS00108">
    <property type="entry name" value="PROTEIN_KINASE_ST"/>
    <property type="match status" value="1"/>
</dbReference>
<comment type="subcellular location">
    <subcellularLocation>
        <location evidence="1">Preautophagosomal structure membrane</location>
        <topology evidence="1">Peripheral membrane protein</topology>
    </subcellularLocation>
</comment>
<keyword evidence="6" id="KW-0418">Kinase</keyword>
<keyword evidence="6" id="KW-0808">Transferase</keyword>
<dbReference type="EMBL" id="MU006217">
    <property type="protein sequence ID" value="KAF2832359.1"/>
    <property type="molecule type" value="Genomic_DNA"/>
</dbReference>
<dbReference type="OrthoDB" id="1668230at2759"/>
<dbReference type="GO" id="GO:0006914">
    <property type="term" value="P:autophagy"/>
    <property type="evidence" value="ECO:0007669"/>
    <property type="project" value="UniProtKB-KW"/>
</dbReference>
<dbReference type="Proteomes" id="UP000799424">
    <property type="component" value="Unassembled WGS sequence"/>
</dbReference>
<reference evidence="6" key="1">
    <citation type="journal article" date="2020" name="Stud. Mycol.">
        <title>101 Dothideomycetes genomes: a test case for predicting lifestyles and emergence of pathogens.</title>
        <authorList>
            <person name="Haridas S."/>
            <person name="Albert R."/>
            <person name="Binder M."/>
            <person name="Bloem J."/>
            <person name="Labutti K."/>
            <person name="Salamov A."/>
            <person name="Andreopoulos B."/>
            <person name="Baker S."/>
            <person name="Barry K."/>
            <person name="Bills G."/>
            <person name="Bluhm B."/>
            <person name="Cannon C."/>
            <person name="Castanera R."/>
            <person name="Culley D."/>
            <person name="Daum C."/>
            <person name="Ezra D."/>
            <person name="Gonzalez J."/>
            <person name="Henrissat B."/>
            <person name="Kuo A."/>
            <person name="Liang C."/>
            <person name="Lipzen A."/>
            <person name="Lutzoni F."/>
            <person name="Magnuson J."/>
            <person name="Mondo S."/>
            <person name="Nolan M."/>
            <person name="Ohm R."/>
            <person name="Pangilinan J."/>
            <person name="Park H.-J."/>
            <person name="Ramirez L."/>
            <person name="Alfaro M."/>
            <person name="Sun H."/>
            <person name="Tritt A."/>
            <person name="Yoshinaga Y."/>
            <person name="Zwiers L.-H."/>
            <person name="Turgeon B."/>
            <person name="Goodwin S."/>
            <person name="Spatafora J."/>
            <person name="Crous P."/>
            <person name="Grigoriev I."/>
        </authorList>
    </citation>
    <scope>NUCLEOTIDE SEQUENCE</scope>
    <source>
        <strain evidence="6">CBS 113818</strain>
    </source>
</reference>
<name>A0A6A7AI65_9PLEO</name>
<feature type="compositionally biased region" description="Low complexity" evidence="4">
    <location>
        <begin position="31"/>
        <end position="42"/>
    </location>
</feature>
<dbReference type="GO" id="GO:0004674">
    <property type="term" value="F:protein serine/threonine kinase activity"/>
    <property type="evidence" value="ECO:0007669"/>
    <property type="project" value="InterPro"/>
</dbReference>
<sequence length="407" mass="43787">MTPPLTPTGSRHAKSSSTSSDFLASISGLRRGDSLSSSAGRLSIDDSARPGSTELLAFPHHLIDYQIQTDGDGSKRPIGCGAWGDVYLAQPSLPQQSDQPLVIPCGSSMSPPITPVRSRGSSIGTSILPSMPSRYAIKVPGSASAKKVLTAEARILSYLSQFPDADNHVVPFYGQDTRTGALVLKALDGTLDVWIETHLNTLDEPNRAQKLASIFPTIALSLIDSLTWMQSKDCTHADIKPANILTSASTSSSITPTLIFSDFSSSILTALATDDATPPPMGAGTWDFLDPSLLSFFNTPAPSAATDLWSLGITLLFLVLGTSPFDAFKQNKFQQREMIKSGTPLQCMAYDDQGIVNMRRMKGLSRDLGFDVSRWFAKVLVKSAEKRVSVGVWREELVGSLESGKRM</sequence>
<evidence type="ECO:0000256" key="3">
    <source>
        <dbReference type="ARBA" id="ARBA00030237"/>
    </source>
</evidence>
<dbReference type="InterPro" id="IPR000719">
    <property type="entry name" value="Prot_kinase_dom"/>
</dbReference>
<dbReference type="Gene3D" id="1.10.510.10">
    <property type="entry name" value="Transferase(Phosphotransferase) domain 1"/>
    <property type="match status" value="1"/>
</dbReference>
<dbReference type="InterPro" id="IPR011009">
    <property type="entry name" value="Kinase-like_dom_sf"/>
</dbReference>
<dbReference type="AlphaFoldDB" id="A0A6A7AI65"/>
<gene>
    <name evidence="6" type="ORF">CC86DRAFT_390449</name>
</gene>
<evidence type="ECO:0000313" key="6">
    <source>
        <dbReference type="EMBL" id="KAF2832359.1"/>
    </source>
</evidence>
<feature type="region of interest" description="Disordered" evidence="4">
    <location>
        <begin position="1"/>
        <end position="21"/>
    </location>
</feature>
<dbReference type="GO" id="GO:0010506">
    <property type="term" value="P:regulation of autophagy"/>
    <property type="evidence" value="ECO:0007669"/>
    <property type="project" value="InterPro"/>
</dbReference>
<dbReference type="Pfam" id="PF00069">
    <property type="entry name" value="Pkinase"/>
    <property type="match status" value="1"/>
</dbReference>